<dbReference type="Proteomes" id="UP001608902">
    <property type="component" value="Unassembled WGS sequence"/>
</dbReference>
<keyword evidence="1" id="KW-0880">Kelch repeat</keyword>
<keyword evidence="2" id="KW-0677">Repeat</keyword>
<name>A0ABD6E394_9BILA</name>
<evidence type="ECO:0000256" key="1">
    <source>
        <dbReference type="ARBA" id="ARBA00022441"/>
    </source>
</evidence>
<gene>
    <name evidence="4" type="ORF">AB6A40_000962</name>
</gene>
<dbReference type="Gene3D" id="2.120.10.80">
    <property type="entry name" value="Kelch-type beta propeller"/>
    <property type="match status" value="2"/>
</dbReference>
<keyword evidence="5" id="KW-1185">Reference proteome</keyword>
<dbReference type="PANTHER" id="PTHR46428">
    <property type="entry name" value="KELCH DOMAIN-CONTAINING PROTEIN 10"/>
    <property type="match status" value="1"/>
</dbReference>
<dbReference type="PANTHER" id="PTHR46428:SF1">
    <property type="entry name" value="KELCH DOMAIN-CONTAINING PROTEIN 10"/>
    <property type="match status" value="1"/>
</dbReference>
<protein>
    <submittedName>
        <fullName evidence="4">Uncharacterized protein</fullName>
    </submittedName>
</protein>
<dbReference type="Pfam" id="PF24681">
    <property type="entry name" value="Kelch_KLHDC2_KLHL20_DRC7"/>
    <property type="match status" value="1"/>
</dbReference>
<reference evidence="4 5" key="1">
    <citation type="submission" date="2024-08" db="EMBL/GenBank/DDBJ databases">
        <title>Gnathostoma spinigerum genome.</title>
        <authorList>
            <person name="Gonzalez-Bertolin B."/>
            <person name="Monzon S."/>
            <person name="Zaballos A."/>
            <person name="Jimenez P."/>
            <person name="Dekumyoy P."/>
            <person name="Varona S."/>
            <person name="Cuesta I."/>
            <person name="Sumanam S."/>
            <person name="Adisakwattana P."/>
            <person name="Gasser R.B."/>
            <person name="Hernandez-Gonzalez A."/>
            <person name="Young N.D."/>
            <person name="Perteguer M.J."/>
        </authorList>
    </citation>
    <scope>NUCLEOTIDE SEQUENCE [LARGE SCALE GENOMIC DNA]</scope>
    <source>
        <strain evidence="4">AL3</strain>
        <tissue evidence="4">Liver</tissue>
    </source>
</reference>
<keyword evidence="3" id="KW-0732">Signal</keyword>
<accession>A0ABD6E394</accession>
<evidence type="ECO:0000313" key="4">
    <source>
        <dbReference type="EMBL" id="MFH4974253.1"/>
    </source>
</evidence>
<sequence length="459" mass="51640">MWQNVGLPFPALLDIAQCCLLSSCKTSVSGVTYSVVYNHYFPLNINAVLEMSEYDSDDQDFAVYSDEDSSDEPQTEWPFPIPTSASTISACGSKLIVIGGWNGRWVDDITNSQDGGYVRRIYSYNIYTNKWQNLKWSSQGETDPPLETASHRTFALSPSELLVFGGSLSPRGIMGCSNELYIYSVKSEEWRKLECSGDGNSIPAVDVGHWWGRAAFMSNNVLYVSTGNYELGSMEIHELDLSKEVPSWKILEAATPSLGVKVKQQMIVYANKIYLFGGRTWFDSFLPDTEQDSLLDIPTFDLLSHEWFITKCTGDIEEVKFMFAPCVELIDRFIYLTGGKVFADRQEHLSNLVLKLDLETKHWTKYAAMKVGRFFHASCVSEDGRLFVYGGCAKIYYNGRRTNSLEYFQVCVPSLYQCALRAFCCCEYGVRVASLLGSGHTLPDSVVSFVPKSILKEMN</sequence>
<evidence type="ECO:0000256" key="3">
    <source>
        <dbReference type="SAM" id="SignalP"/>
    </source>
</evidence>
<evidence type="ECO:0000313" key="5">
    <source>
        <dbReference type="Proteomes" id="UP001608902"/>
    </source>
</evidence>
<proteinExistence type="predicted"/>
<dbReference type="InterPro" id="IPR011043">
    <property type="entry name" value="Gal_Oxase/kelch_b-propeller"/>
</dbReference>
<dbReference type="InterPro" id="IPR052125">
    <property type="entry name" value="KLHDC10"/>
</dbReference>
<dbReference type="AlphaFoldDB" id="A0ABD6E394"/>
<dbReference type="EMBL" id="JBGFUD010000317">
    <property type="protein sequence ID" value="MFH4974253.1"/>
    <property type="molecule type" value="Genomic_DNA"/>
</dbReference>
<feature type="signal peptide" evidence="3">
    <location>
        <begin position="1"/>
        <end position="30"/>
    </location>
</feature>
<comment type="caution">
    <text evidence="4">The sequence shown here is derived from an EMBL/GenBank/DDBJ whole genome shotgun (WGS) entry which is preliminary data.</text>
</comment>
<evidence type="ECO:0000256" key="2">
    <source>
        <dbReference type="ARBA" id="ARBA00022737"/>
    </source>
</evidence>
<dbReference type="InterPro" id="IPR015915">
    <property type="entry name" value="Kelch-typ_b-propeller"/>
</dbReference>
<feature type="chain" id="PRO_5044793448" evidence="3">
    <location>
        <begin position="31"/>
        <end position="459"/>
    </location>
</feature>
<dbReference type="SUPFAM" id="SSF50965">
    <property type="entry name" value="Galactose oxidase, central domain"/>
    <property type="match status" value="1"/>
</dbReference>
<organism evidence="4 5">
    <name type="scientific">Gnathostoma spinigerum</name>
    <dbReference type="NCBI Taxonomy" id="75299"/>
    <lineage>
        <taxon>Eukaryota</taxon>
        <taxon>Metazoa</taxon>
        <taxon>Ecdysozoa</taxon>
        <taxon>Nematoda</taxon>
        <taxon>Chromadorea</taxon>
        <taxon>Rhabditida</taxon>
        <taxon>Spirurina</taxon>
        <taxon>Gnathostomatomorpha</taxon>
        <taxon>Gnathostomatoidea</taxon>
        <taxon>Gnathostomatidae</taxon>
        <taxon>Gnathostoma</taxon>
    </lineage>
</organism>